<feature type="transmembrane region" description="Helical" evidence="2">
    <location>
        <begin position="207"/>
        <end position="225"/>
    </location>
</feature>
<feature type="transmembrane region" description="Helical" evidence="2">
    <location>
        <begin position="386"/>
        <end position="406"/>
    </location>
</feature>
<sequence length="409" mass="44531">MENYLSAFPNTGSATKHQLRHLLSQVGNADEVLRKATENGVSPESLVQWLDNGIQKQQKATNSQPIVEATGSKRTEVQPSEQKKEEPEKPAEEKPGLRERLASRFSRGKPNKRPKADRNEAGNRDNQQKSGLPWMWIGIGIAIVAVGLAGWQFTKNGIALPSFSGNRTDFNLSGAPSFIITLLFAPTILVAINIISFAEAFSRKERLLLDWWIAILTVVTLVERVAIGEKLWLFLLGACTFGMAVAIFLNESQEQGGWFDAIDLTPLGNAAGMLLIIHAANWAAIPYPTYVPIWIVWVVFGVSMIKELARTFWLGVFAVVTGVAAAITLNASVISICLAASVIAVTVGSRKGWVPTSRHRSDTSVFSGSGRELSIIIPYDVVLGQVYAFALTAFALYGNFLVATFTGGQ</sequence>
<feature type="transmembrane region" description="Helical" evidence="2">
    <location>
        <begin position="231"/>
        <end position="249"/>
    </location>
</feature>
<keyword evidence="2" id="KW-0472">Membrane</keyword>
<keyword evidence="2" id="KW-1133">Transmembrane helix</keyword>
<feature type="compositionally biased region" description="Basic and acidic residues" evidence="1">
    <location>
        <begin position="71"/>
        <end position="102"/>
    </location>
</feature>
<reference evidence="3 4" key="1">
    <citation type="journal article" date="2015" name="Nature">
        <title>rRNA introns, odd ribosomes, and small enigmatic genomes across a large radiation of phyla.</title>
        <authorList>
            <person name="Brown C.T."/>
            <person name="Hug L.A."/>
            <person name="Thomas B.C."/>
            <person name="Sharon I."/>
            <person name="Castelle C.J."/>
            <person name="Singh A."/>
            <person name="Wilkins M.J."/>
            <person name="Williams K.H."/>
            <person name="Banfield J.F."/>
        </authorList>
    </citation>
    <scope>NUCLEOTIDE SEQUENCE [LARGE SCALE GENOMIC DNA]</scope>
</reference>
<keyword evidence="2" id="KW-0812">Transmembrane</keyword>
<evidence type="ECO:0000256" key="2">
    <source>
        <dbReference type="SAM" id="Phobius"/>
    </source>
</evidence>
<evidence type="ECO:0000313" key="3">
    <source>
        <dbReference type="EMBL" id="KKQ92568.1"/>
    </source>
</evidence>
<evidence type="ECO:0000313" key="4">
    <source>
        <dbReference type="Proteomes" id="UP000034774"/>
    </source>
</evidence>
<dbReference type="AlphaFoldDB" id="A0A0G0LKV6"/>
<evidence type="ECO:0000256" key="1">
    <source>
        <dbReference type="SAM" id="MobiDB-lite"/>
    </source>
</evidence>
<dbReference type="EMBL" id="LBVU01000002">
    <property type="protein sequence ID" value="KKQ92568.1"/>
    <property type="molecule type" value="Genomic_DNA"/>
</dbReference>
<name>A0A0G0LKV6_9BACT</name>
<feature type="compositionally biased region" description="Polar residues" evidence="1">
    <location>
        <begin position="56"/>
        <end position="65"/>
    </location>
</feature>
<dbReference type="Proteomes" id="UP000034774">
    <property type="component" value="Unassembled WGS sequence"/>
</dbReference>
<feature type="transmembrane region" description="Helical" evidence="2">
    <location>
        <begin position="134"/>
        <end position="154"/>
    </location>
</feature>
<gene>
    <name evidence="3" type="ORF">UT17_C0002G0231</name>
</gene>
<feature type="compositionally biased region" description="Basic and acidic residues" evidence="1">
    <location>
        <begin position="114"/>
        <end position="127"/>
    </location>
</feature>
<feature type="region of interest" description="Disordered" evidence="1">
    <location>
        <begin position="56"/>
        <end position="127"/>
    </location>
</feature>
<feature type="transmembrane region" description="Helical" evidence="2">
    <location>
        <begin position="174"/>
        <end position="195"/>
    </location>
</feature>
<proteinExistence type="predicted"/>
<comment type="caution">
    <text evidence="3">The sequence shown here is derived from an EMBL/GenBank/DDBJ whole genome shotgun (WGS) entry which is preliminary data.</text>
</comment>
<accession>A0A0G0LKV6</accession>
<protein>
    <submittedName>
        <fullName evidence="3">Uncharacterized protein</fullName>
    </submittedName>
</protein>
<feature type="transmembrane region" description="Helical" evidence="2">
    <location>
        <begin position="287"/>
        <end position="305"/>
    </location>
</feature>
<feature type="transmembrane region" description="Helical" evidence="2">
    <location>
        <begin position="261"/>
        <end position="281"/>
    </location>
</feature>
<organism evidence="3 4">
    <name type="scientific">Candidatus Woesebacteria bacterium GW2011_GWB1_39_10</name>
    <dbReference type="NCBI Taxonomy" id="1618572"/>
    <lineage>
        <taxon>Bacteria</taxon>
        <taxon>Candidatus Woeseibacteriota</taxon>
    </lineage>
</organism>
<feature type="transmembrane region" description="Helical" evidence="2">
    <location>
        <begin position="312"/>
        <end position="345"/>
    </location>
</feature>